<dbReference type="PANTHER" id="PTHR42760">
    <property type="entry name" value="SHORT-CHAIN DEHYDROGENASES/REDUCTASES FAMILY MEMBER"/>
    <property type="match status" value="1"/>
</dbReference>
<gene>
    <name evidence="3" type="ORF">F3S47_10735</name>
</gene>
<organism evidence="3 4">
    <name type="scientific">Histidinibacterium aquaticum</name>
    <dbReference type="NCBI Taxonomy" id="2613962"/>
    <lineage>
        <taxon>Bacteria</taxon>
        <taxon>Pseudomonadati</taxon>
        <taxon>Pseudomonadota</taxon>
        <taxon>Alphaproteobacteria</taxon>
        <taxon>Rhodobacterales</taxon>
        <taxon>Paracoccaceae</taxon>
        <taxon>Histidinibacterium</taxon>
    </lineage>
</organism>
<keyword evidence="2" id="KW-0560">Oxidoreductase</keyword>
<dbReference type="PRINTS" id="PR00080">
    <property type="entry name" value="SDRFAMILY"/>
</dbReference>
<evidence type="ECO:0000313" key="3">
    <source>
        <dbReference type="EMBL" id="KAA9007982.1"/>
    </source>
</evidence>
<dbReference type="PRINTS" id="PR00081">
    <property type="entry name" value="GDHRDH"/>
</dbReference>
<dbReference type="EMBL" id="VYQE01000003">
    <property type="protein sequence ID" value="KAA9007982.1"/>
    <property type="molecule type" value="Genomic_DNA"/>
</dbReference>
<evidence type="ECO:0000256" key="1">
    <source>
        <dbReference type="ARBA" id="ARBA00006484"/>
    </source>
</evidence>
<dbReference type="PROSITE" id="PS00061">
    <property type="entry name" value="ADH_SHORT"/>
    <property type="match status" value="1"/>
</dbReference>
<dbReference type="Pfam" id="PF13561">
    <property type="entry name" value="adh_short_C2"/>
    <property type="match status" value="1"/>
</dbReference>
<dbReference type="Proteomes" id="UP000326554">
    <property type="component" value="Unassembled WGS sequence"/>
</dbReference>
<evidence type="ECO:0000313" key="4">
    <source>
        <dbReference type="Proteomes" id="UP000326554"/>
    </source>
</evidence>
<dbReference type="PANTHER" id="PTHR42760:SF133">
    <property type="entry name" value="3-OXOACYL-[ACYL-CARRIER-PROTEIN] REDUCTASE"/>
    <property type="match status" value="1"/>
</dbReference>
<dbReference type="AlphaFoldDB" id="A0A5J5GKI0"/>
<protein>
    <submittedName>
        <fullName evidence="3">SDR family oxidoreductase</fullName>
    </submittedName>
</protein>
<accession>A0A5J5GKI0</accession>
<dbReference type="Gene3D" id="3.40.50.720">
    <property type="entry name" value="NAD(P)-binding Rossmann-like Domain"/>
    <property type="match status" value="1"/>
</dbReference>
<dbReference type="CDD" id="cd05233">
    <property type="entry name" value="SDR_c"/>
    <property type="match status" value="1"/>
</dbReference>
<dbReference type="InterPro" id="IPR020904">
    <property type="entry name" value="Sc_DH/Rdtase_CS"/>
</dbReference>
<dbReference type="SUPFAM" id="SSF51735">
    <property type="entry name" value="NAD(P)-binding Rossmann-fold domains"/>
    <property type="match status" value="1"/>
</dbReference>
<evidence type="ECO:0000256" key="2">
    <source>
        <dbReference type="ARBA" id="ARBA00023002"/>
    </source>
</evidence>
<dbReference type="RefSeq" id="WP_150445265.1">
    <property type="nucleotide sequence ID" value="NZ_VYQE01000003.1"/>
</dbReference>
<name>A0A5J5GKI0_9RHOB</name>
<keyword evidence="4" id="KW-1185">Reference proteome</keyword>
<dbReference type="FunFam" id="3.40.50.720:FF:000084">
    <property type="entry name" value="Short-chain dehydrogenase reductase"/>
    <property type="match status" value="1"/>
</dbReference>
<dbReference type="InterPro" id="IPR002347">
    <property type="entry name" value="SDR_fam"/>
</dbReference>
<dbReference type="GO" id="GO:0016616">
    <property type="term" value="F:oxidoreductase activity, acting on the CH-OH group of donors, NAD or NADP as acceptor"/>
    <property type="evidence" value="ECO:0007669"/>
    <property type="project" value="TreeGrafter"/>
</dbReference>
<comment type="caution">
    <text evidence="3">The sequence shown here is derived from an EMBL/GenBank/DDBJ whole genome shotgun (WGS) entry which is preliminary data.</text>
</comment>
<dbReference type="InterPro" id="IPR036291">
    <property type="entry name" value="NAD(P)-bd_dom_sf"/>
</dbReference>
<reference evidence="3 4" key="1">
    <citation type="submission" date="2019-09" db="EMBL/GenBank/DDBJ databases">
        <authorList>
            <person name="Park J.-S."/>
            <person name="Choi H.-J."/>
        </authorList>
    </citation>
    <scope>NUCLEOTIDE SEQUENCE [LARGE SCALE GENOMIC DNA]</scope>
    <source>
        <strain evidence="3 4">176SS1-4</strain>
    </source>
</reference>
<proteinExistence type="inferred from homology"/>
<comment type="similarity">
    <text evidence="1">Belongs to the short-chain dehydrogenases/reductases (SDR) family.</text>
</comment>
<sequence length="255" mass="27239">MTHSASFADLSGASVFISGGGSGIGAALTEGFLNQGARVAFIGRSDYTEFCDEMEKKTGIRPLFLQGDVTDTARLHAAMDEAEEAHGPLDVLVNNAANDLRFDPMEVTDEDWQSMMDVNLKHHYFASQHAAKSMKGRGGSIISFSSVAYVAGVPELSVYGTAKAGIVGMTRTLARAFGPDNIRMNAVLPGMVLTERQLKDWISEEDKEAQLEKQCLKEAMGPQDMVGPVLFLASDASRMMTGQAVIVDAGVVSGP</sequence>